<reference evidence="2 3" key="1">
    <citation type="submission" date="2019-07" db="EMBL/GenBank/DDBJ databases">
        <title>Draft genome assembly of a fouling barnacle, Amphibalanus amphitrite (Darwin, 1854): The first reference genome for Thecostraca.</title>
        <authorList>
            <person name="Kim W."/>
        </authorList>
    </citation>
    <scope>NUCLEOTIDE SEQUENCE [LARGE SCALE GENOMIC DNA]</scope>
    <source>
        <strain evidence="2">SNU_AA5</strain>
        <tissue evidence="2">Soma without cirri and trophi</tissue>
    </source>
</reference>
<feature type="compositionally biased region" description="Basic and acidic residues" evidence="1">
    <location>
        <begin position="147"/>
        <end position="160"/>
    </location>
</feature>
<evidence type="ECO:0000256" key="1">
    <source>
        <dbReference type="SAM" id="MobiDB-lite"/>
    </source>
</evidence>
<feature type="compositionally biased region" description="Acidic residues" evidence="1">
    <location>
        <begin position="228"/>
        <end position="241"/>
    </location>
</feature>
<feature type="compositionally biased region" description="Gly residues" evidence="1">
    <location>
        <begin position="320"/>
        <end position="332"/>
    </location>
</feature>
<name>A0A6A4V5W5_AMPAM</name>
<keyword evidence="3" id="KW-1185">Reference proteome</keyword>
<dbReference type="AlphaFoldDB" id="A0A6A4V5W5"/>
<dbReference type="OrthoDB" id="437889at2759"/>
<feature type="compositionally biased region" description="Polar residues" evidence="1">
    <location>
        <begin position="121"/>
        <end position="131"/>
    </location>
</feature>
<dbReference type="Proteomes" id="UP000440578">
    <property type="component" value="Unassembled WGS sequence"/>
</dbReference>
<organism evidence="2 3">
    <name type="scientific">Amphibalanus amphitrite</name>
    <name type="common">Striped barnacle</name>
    <name type="synonym">Balanus amphitrite</name>
    <dbReference type="NCBI Taxonomy" id="1232801"/>
    <lineage>
        <taxon>Eukaryota</taxon>
        <taxon>Metazoa</taxon>
        <taxon>Ecdysozoa</taxon>
        <taxon>Arthropoda</taxon>
        <taxon>Crustacea</taxon>
        <taxon>Multicrustacea</taxon>
        <taxon>Cirripedia</taxon>
        <taxon>Thoracica</taxon>
        <taxon>Thoracicalcarea</taxon>
        <taxon>Balanomorpha</taxon>
        <taxon>Balanoidea</taxon>
        <taxon>Balanidae</taxon>
        <taxon>Amphibalaninae</taxon>
        <taxon>Amphibalanus</taxon>
    </lineage>
</organism>
<feature type="compositionally biased region" description="Low complexity" evidence="1">
    <location>
        <begin position="132"/>
        <end position="143"/>
    </location>
</feature>
<comment type="caution">
    <text evidence="2">The sequence shown here is derived from an EMBL/GenBank/DDBJ whole genome shotgun (WGS) entry which is preliminary data.</text>
</comment>
<feature type="region of interest" description="Disordered" evidence="1">
    <location>
        <begin position="37"/>
        <end position="166"/>
    </location>
</feature>
<sequence length="408" mass="43121">MPLERARDTPLSRSYSFMQRRDRAVDDDAMHERFLLGGLRSVESTPQPRRRWEPPPPAGRDASAGVDSLCTPLMNRKPGGGRPRFQLDVLRSAGADSDSSGSPPSPQRPLFSPGRRAGRTSADSSPHSQFDSGVVSTSTTAGSQRSAGRDAARPAADEPKPVIVHGVTARPEEVAPRSGAADYFFDPATQANLIPLHQYILEQAKLSGYRFGDTLQDDRDSWRSEDSGPADDSDEFADDEGVSNADSSGLDDYLEEDDRYQNFILPPHLRNRQKLNGRSESDLVDGVVGGGGGGTLPRLPAASPGPPSYAPVSRHASLNRGGGGGGGGGGRGSLPPPPLPLVTSLYSPIAERTGPAPPPPHLFGAEPPPPPATGMLSRLAQVRWRCQCLPMSALSPAPEPDGPGGASR</sequence>
<accession>A0A6A4V5W5</accession>
<feature type="region of interest" description="Disordered" evidence="1">
    <location>
        <begin position="216"/>
        <end position="252"/>
    </location>
</feature>
<dbReference type="EMBL" id="VIIS01001989">
    <property type="protein sequence ID" value="KAF0289996.1"/>
    <property type="molecule type" value="Genomic_DNA"/>
</dbReference>
<protein>
    <submittedName>
        <fullName evidence="2">Uncharacterized protein</fullName>
    </submittedName>
</protein>
<evidence type="ECO:0000313" key="2">
    <source>
        <dbReference type="EMBL" id="KAF0289996.1"/>
    </source>
</evidence>
<feature type="region of interest" description="Disordered" evidence="1">
    <location>
        <begin position="271"/>
        <end position="375"/>
    </location>
</feature>
<gene>
    <name evidence="2" type="ORF">FJT64_011783</name>
</gene>
<feature type="compositionally biased region" description="Pro residues" evidence="1">
    <location>
        <begin position="355"/>
        <end position="372"/>
    </location>
</feature>
<proteinExistence type="predicted"/>
<feature type="compositionally biased region" description="Low complexity" evidence="1">
    <location>
        <begin position="92"/>
        <end position="102"/>
    </location>
</feature>
<feature type="compositionally biased region" description="Basic and acidic residues" evidence="1">
    <location>
        <begin position="216"/>
        <end position="226"/>
    </location>
</feature>
<evidence type="ECO:0000313" key="3">
    <source>
        <dbReference type="Proteomes" id="UP000440578"/>
    </source>
</evidence>